<organism evidence="1 2">
    <name type="scientific">Clostridioides difficile</name>
    <name type="common">Peptoclostridium difficile</name>
    <dbReference type="NCBI Taxonomy" id="1496"/>
    <lineage>
        <taxon>Bacteria</taxon>
        <taxon>Bacillati</taxon>
        <taxon>Bacillota</taxon>
        <taxon>Clostridia</taxon>
        <taxon>Peptostreptococcales</taxon>
        <taxon>Peptostreptococcaceae</taxon>
        <taxon>Clostridioides</taxon>
    </lineage>
</organism>
<comment type="caution">
    <text evidence="1">The sequence shown here is derived from an EMBL/GenBank/DDBJ whole genome shotgun (WGS) entry which is preliminary data.</text>
</comment>
<accession>A0AB74QD01</accession>
<dbReference type="EMBL" id="CAADAN010000010">
    <property type="protein sequence ID" value="VFD33553.1"/>
    <property type="molecule type" value="Genomic_DNA"/>
</dbReference>
<reference evidence="1 2" key="1">
    <citation type="submission" date="2019-02" db="EMBL/GenBank/DDBJ databases">
        <authorList>
            <consortium name="Pathogen Informatics"/>
        </authorList>
    </citation>
    <scope>NUCLEOTIDE SEQUENCE [LARGE SCALE GENOMIC DNA]</scope>
    <source>
        <strain evidence="2">clo34</strain>
    </source>
</reference>
<dbReference type="NCBIfam" id="TIGR00616">
    <property type="entry name" value="rect"/>
    <property type="match status" value="1"/>
</dbReference>
<name>A0AB74QD01_CLODI</name>
<dbReference type="AlphaFoldDB" id="A0AB74QD01"/>
<evidence type="ECO:0000313" key="1">
    <source>
        <dbReference type="EMBL" id="VFD33553.1"/>
    </source>
</evidence>
<protein>
    <submittedName>
        <fullName evidence="1">Phage-like protein</fullName>
    </submittedName>
</protein>
<proteinExistence type="predicted"/>
<gene>
    <name evidence="1" type="primary">recT_1</name>
    <name evidence="1" type="ORF">SAMEA1402399_02624</name>
</gene>
<dbReference type="GO" id="GO:0003677">
    <property type="term" value="F:DNA binding"/>
    <property type="evidence" value="ECO:0007669"/>
    <property type="project" value="InterPro"/>
</dbReference>
<sequence>MAERNITDVVLNRVNELKDSGELVIPPTYSAVNALKSAYLILQETLDKSYKPVLETCTPISIINSLLNMVIQGLSPAKKQCYFVAYGNKLQLMRSYMGTIAVTKRLSNIKDIKAYCIYEGDKFKVKYNKENAVLEIGEYEPAFENIDIGKIKGAFAVIVGNEGILHTEIMTFTQIERAWLQGVGYSNPKNKVHDNFTEEMAKKTVINRACKMYANTSDDSDLLIGAFNETDRVITSEEIAKDTDKEVEKEISQNANIKSLEMPSQVDNTIFTQNKEKVAINIDEDKPNLAEFEKAIQVELDTPPF</sequence>
<dbReference type="InterPro" id="IPR004590">
    <property type="entry name" value="ssDNA_annealing_RecT"/>
</dbReference>
<evidence type="ECO:0000313" key="2">
    <source>
        <dbReference type="Proteomes" id="UP000411588"/>
    </source>
</evidence>
<dbReference type="Proteomes" id="UP000411588">
    <property type="component" value="Unassembled WGS sequence"/>
</dbReference>
<dbReference type="RefSeq" id="WP_076630742.1">
    <property type="nucleotide sequence ID" value="NZ_CAADAN010000010.1"/>
</dbReference>
<dbReference type="InterPro" id="IPR018330">
    <property type="entry name" value="RecT_fam"/>
</dbReference>
<dbReference type="GO" id="GO:0006259">
    <property type="term" value="P:DNA metabolic process"/>
    <property type="evidence" value="ECO:0007669"/>
    <property type="project" value="InterPro"/>
</dbReference>
<dbReference type="Pfam" id="PF03837">
    <property type="entry name" value="RecT"/>
    <property type="match status" value="1"/>
</dbReference>